<dbReference type="Proteomes" id="UP000633365">
    <property type="component" value="Unassembled WGS sequence"/>
</dbReference>
<dbReference type="EMBL" id="JAEQMG010000035">
    <property type="protein sequence ID" value="MBK6087416.1"/>
    <property type="molecule type" value="Genomic_DNA"/>
</dbReference>
<organism evidence="2 3">
    <name type="scientific">Ruminococcus difficilis</name>
    <dbReference type="NCBI Taxonomy" id="2763069"/>
    <lineage>
        <taxon>Bacteria</taxon>
        <taxon>Bacillati</taxon>
        <taxon>Bacillota</taxon>
        <taxon>Clostridia</taxon>
        <taxon>Eubacteriales</taxon>
        <taxon>Oscillospiraceae</taxon>
        <taxon>Ruminococcus</taxon>
    </lineage>
</organism>
<sequence>MSTTRVRIFFRKEKVPKTAKKSHFRDLQGLAEDKRFAQFAVPESAVASRCLLGFFDPFTSSSLAELDRRIRLVRLYSYRNSSSPQKAGFSGTPYSVAVSSAGRARSKRSRRAKRGSRLESIPTAQEKGTTPMRDTFFWRRTRDSKYA</sequence>
<feature type="compositionally biased region" description="Basic residues" evidence="1">
    <location>
        <begin position="104"/>
        <end position="115"/>
    </location>
</feature>
<feature type="region of interest" description="Disordered" evidence="1">
    <location>
        <begin position="81"/>
        <end position="147"/>
    </location>
</feature>
<comment type="caution">
    <text evidence="2">The sequence shown here is derived from an EMBL/GenBank/DDBJ whole genome shotgun (WGS) entry which is preliminary data.</text>
</comment>
<evidence type="ECO:0000313" key="2">
    <source>
        <dbReference type="EMBL" id="MBK6087416.1"/>
    </source>
</evidence>
<evidence type="ECO:0000313" key="3">
    <source>
        <dbReference type="Proteomes" id="UP000633365"/>
    </source>
</evidence>
<name>A0A934TYB5_9FIRM</name>
<protein>
    <submittedName>
        <fullName evidence="2">Uncharacterized protein</fullName>
    </submittedName>
</protein>
<dbReference type="AlphaFoldDB" id="A0A934TYB5"/>
<feature type="compositionally biased region" description="Basic and acidic residues" evidence="1">
    <location>
        <begin position="136"/>
        <end position="147"/>
    </location>
</feature>
<keyword evidence="3" id="KW-1185">Reference proteome</keyword>
<evidence type="ECO:0000256" key="1">
    <source>
        <dbReference type="SAM" id="MobiDB-lite"/>
    </source>
</evidence>
<accession>A0A934TYB5</accession>
<proteinExistence type="predicted"/>
<reference evidence="2" key="1">
    <citation type="submission" date="2021-01" db="EMBL/GenBank/DDBJ databases">
        <title>Genome public.</title>
        <authorList>
            <person name="Liu C."/>
            <person name="Sun Q."/>
        </authorList>
    </citation>
    <scope>NUCLEOTIDE SEQUENCE</scope>
    <source>
        <strain evidence="2">M6</strain>
    </source>
</reference>
<gene>
    <name evidence="2" type="ORF">JKK62_01920</name>
</gene>